<dbReference type="Proteomes" id="UP000051789">
    <property type="component" value="Unassembled WGS sequence"/>
</dbReference>
<evidence type="ECO:0000256" key="2">
    <source>
        <dbReference type="ARBA" id="ARBA00010266"/>
    </source>
</evidence>
<feature type="signal peptide" evidence="8">
    <location>
        <begin position="1"/>
        <end position="22"/>
    </location>
</feature>
<evidence type="ECO:0000256" key="3">
    <source>
        <dbReference type="ARBA" id="ARBA00022525"/>
    </source>
</evidence>
<feature type="chain" id="PRO_5006415638" evidence="8">
    <location>
        <begin position="23"/>
        <end position="868"/>
    </location>
</feature>
<evidence type="ECO:0000259" key="9">
    <source>
        <dbReference type="PROSITE" id="PS51780"/>
    </source>
</evidence>
<evidence type="ECO:0000256" key="1">
    <source>
        <dbReference type="ARBA" id="ARBA00004613"/>
    </source>
</evidence>
<evidence type="ECO:0000313" key="11">
    <source>
        <dbReference type="Proteomes" id="UP000051789"/>
    </source>
</evidence>
<protein>
    <submittedName>
        <fullName evidence="10">Inulosucrase</fullName>
    </submittedName>
</protein>
<dbReference type="Gene3D" id="2.30.30.170">
    <property type="match status" value="6"/>
</dbReference>
<comment type="subcellular location">
    <subcellularLocation>
        <location evidence="1">Secreted</location>
    </subcellularLocation>
</comment>
<feature type="compositionally biased region" description="Polar residues" evidence="7">
    <location>
        <begin position="75"/>
        <end position="90"/>
    </location>
</feature>
<sequence length="868" mass="93346">MVLVSAVVLGVIAGGNISTTHASTVSTTEQSQTGSAASQNTTSATGASSTSAASNAQTTATSSATSSDAQRRSVDANTQEASSAGNAASTQKLNAVSSAATTATVAPASSTASSAGVGSNISQPSSAAIHVVTVNGDASSVSAAQSAAMQEYIATKTPQKIVAVSSTIPQPTFSSSAKQQNYIVSVEEGALAGWYEHKVLPSITVAQSILESGWGGSTLSERAHNMFGIKADSSWHGATYAIATNEVINGRTVTVNAKFRAYSSITASFEDHGAFISGNSRYANIIGNKDYRSVANDLHSDGYATDPTYAGKLIQLIDEYHLTILDNIAFGGDTISGHAVASNIHYDAVKSNVAVNYGGQIVEGSRNDGLYKSGPYYTSSSTQATATVSARTLNGKYVRVLRRAQTARAWWVEIQLNSGETWWVDRRAVQQVSDTKMFDAVTNKQSVNYGAYIHEGGRYDGLYASGPYTTSTSTFLYATKHADSINNQAVTVIAEATTSKANWVQIRLASGATWWVDKRAIATYDQITNGHVLNANVFVDQNHRNDGLYATGPYHTSAQTIIPATKTAKQYNDQGATAIAEATTVLGTWVKVRFNDGATWWMDSRGVGFLDSIISQKSDSGFVKIVQDVRNDGLYATGPYMTSTATYTTAWKTARLYNGQGARLLGEAVTKRATWIHVRMNDGSTWWMDQRGAVSYPYDPILSLKSVSYTAQIVQDSRNDGLYQTGPYMTSESTYLTAAKTAKQYNGQQVQVIAEAVTKRATWVQIKLNNGTTWWMDKCGVLAFDTVTNEQPQSYQVTVQQHDRNDGLYQTAPYFTSVATKIPAVKTAKQYDEQTATVLKTADTIRTKWVYVQFVDGSRWWIDARGVV</sequence>
<dbReference type="STRING" id="1423810.FD19_GL000094"/>
<evidence type="ECO:0000256" key="5">
    <source>
        <dbReference type="ARBA" id="ARBA00022801"/>
    </source>
</evidence>
<keyword evidence="4 8" id="KW-0732">Signal</keyword>
<name>A0A0R2C8X1_9LACO</name>
<comment type="similarity">
    <text evidence="2">Belongs to the glycosyl hydrolase 73 family.</text>
</comment>
<dbReference type="InterPro" id="IPR038200">
    <property type="entry name" value="GW_dom_sf"/>
</dbReference>
<dbReference type="AlphaFoldDB" id="A0A0R2C8X1"/>
<dbReference type="Gene3D" id="2.10.70.40">
    <property type="entry name" value="peptidoglycan hydrolase"/>
    <property type="match status" value="1"/>
</dbReference>
<dbReference type="GO" id="GO:0004040">
    <property type="term" value="F:amidase activity"/>
    <property type="evidence" value="ECO:0007669"/>
    <property type="project" value="InterPro"/>
</dbReference>
<dbReference type="GO" id="GO:0071555">
    <property type="term" value="P:cell wall organization"/>
    <property type="evidence" value="ECO:0007669"/>
    <property type="project" value="UniProtKB-KW"/>
</dbReference>
<comment type="caution">
    <text evidence="10">The sequence shown here is derived from an EMBL/GenBank/DDBJ whole genome shotgun (WGS) entry which is preliminary data.</text>
</comment>
<proteinExistence type="inferred from homology"/>
<dbReference type="EMBL" id="AYZK01000001">
    <property type="protein sequence ID" value="KRM87818.1"/>
    <property type="molecule type" value="Genomic_DNA"/>
</dbReference>
<evidence type="ECO:0000256" key="8">
    <source>
        <dbReference type="SAM" id="SignalP"/>
    </source>
</evidence>
<dbReference type="PANTHER" id="PTHR33308:SF9">
    <property type="entry name" value="PEPTIDOGLYCAN HYDROLASE FLGJ"/>
    <property type="match status" value="1"/>
</dbReference>
<dbReference type="SUPFAM" id="SSF82057">
    <property type="entry name" value="Prokaryotic SH3-related domain"/>
    <property type="match status" value="6"/>
</dbReference>
<dbReference type="PANTHER" id="PTHR33308">
    <property type="entry name" value="PEPTIDOGLYCAN HYDROLASE FLGJ"/>
    <property type="match status" value="1"/>
</dbReference>
<evidence type="ECO:0000313" key="10">
    <source>
        <dbReference type="EMBL" id="KRM87818.1"/>
    </source>
</evidence>
<keyword evidence="6" id="KW-0961">Cell wall biogenesis/degradation</keyword>
<evidence type="ECO:0000256" key="6">
    <source>
        <dbReference type="ARBA" id="ARBA00023316"/>
    </source>
</evidence>
<keyword evidence="3" id="KW-0964">Secreted</keyword>
<dbReference type="PROSITE" id="PS51780">
    <property type="entry name" value="GW"/>
    <property type="match status" value="6"/>
</dbReference>
<gene>
    <name evidence="10" type="ORF">FD19_GL000094</name>
</gene>
<feature type="domain" description="GW" evidence="9">
    <location>
        <begin position="615"/>
        <end position="698"/>
    </location>
</feature>
<dbReference type="Pfam" id="PF01832">
    <property type="entry name" value="Glucosaminidase"/>
    <property type="match status" value="1"/>
</dbReference>
<dbReference type="InterPro" id="IPR051056">
    <property type="entry name" value="Glycosyl_Hydrolase_73"/>
</dbReference>
<reference evidence="10 11" key="1">
    <citation type="journal article" date="2015" name="Genome Announc.">
        <title>Expanding the biotechnology potential of lactobacilli through comparative genomics of 213 strains and associated genera.</title>
        <authorList>
            <person name="Sun Z."/>
            <person name="Harris H.M."/>
            <person name="McCann A."/>
            <person name="Guo C."/>
            <person name="Argimon S."/>
            <person name="Zhang W."/>
            <person name="Yang X."/>
            <person name="Jeffery I.B."/>
            <person name="Cooney J.C."/>
            <person name="Kagawa T.F."/>
            <person name="Liu W."/>
            <person name="Song Y."/>
            <person name="Salvetti E."/>
            <person name="Wrobel A."/>
            <person name="Rasinkangas P."/>
            <person name="Parkhill J."/>
            <person name="Rea M.C."/>
            <person name="O'Sullivan O."/>
            <person name="Ritari J."/>
            <person name="Douillard F.P."/>
            <person name="Paul Ross R."/>
            <person name="Yang R."/>
            <person name="Briner A.E."/>
            <person name="Felis G.E."/>
            <person name="de Vos W.M."/>
            <person name="Barrangou R."/>
            <person name="Klaenhammer T.R."/>
            <person name="Caufield P.W."/>
            <person name="Cui Y."/>
            <person name="Zhang H."/>
            <person name="O'Toole P.W."/>
        </authorList>
    </citation>
    <scope>NUCLEOTIDE SEQUENCE [LARGE SCALE GENOMIC DNA]</scope>
    <source>
        <strain evidence="10 11">DSM 22698</strain>
    </source>
</reference>
<dbReference type="SMART" id="SM00047">
    <property type="entry name" value="LYZ2"/>
    <property type="match status" value="1"/>
</dbReference>
<keyword evidence="5" id="KW-0378">Hydrolase</keyword>
<dbReference type="Gene3D" id="1.10.530.10">
    <property type="match status" value="1"/>
</dbReference>
<dbReference type="InterPro" id="IPR002901">
    <property type="entry name" value="MGlyc_endo_b_GlcNAc-like_dom"/>
</dbReference>
<feature type="region of interest" description="Disordered" evidence="7">
    <location>
        <begin position="22"/>
        <end position="90"/>
    </location>
</feature>
<feature type="domain" description="GW" evidence="9">
    <location>
        <begin position="529"/>
        <end position="612"/>
    </location>
</feature>
<dbReference type="GO" id="GO:0005576">
    <property type="term" value="C:extracellular region"/>
    <property type="evidence" value="ECO:0007669"/>
    <property type="project" value="UniProtKB-SubCell"/>
</dbReference>
<keyword evidence="11" id="KW-1185">Reference proteome</keyword>
<feature type="domain" description="GW" evidence="9">
    <location>
        <begin position="703"/>
        <end position="786"/>
    </location>
</feature>
<accession>A0A0R2C8X1</accession>
<feature type="domain" description="GW" evidence="9">
    <location>
        <begin position="789"/>
        <end position="868"/>
    </location>
</feature>
<dbReference type="Pfam" id="PF13457">
    <property type="entry name" value="GW"/>
    <property type="match status" value="6"/>
</dbReference>
<evidence type="ECO:0000256" key="7">
    <source>
        <dbReference type="SAM" id="MobiDB-lite"/>
    </source>
</evidence>
<dbReference type="InterPro" id="IPR025987">
    <property type="entry name" value="GW_dom"/>
</dbReference>
<feature type="compositionally biased region" description="Low complexity" evidence="7">
    <location>
        <begin position="30"/>
        <end position="67"/>
    </location>
</feature>
<organism evidence="10 11">
    <name type="scientific">Lacticaseibacillus thailandensis DSM 22698 = JCM 13996</name>
    <dbReference type="NCBI Taxonomy" id="1423810"/>
    <lineage>
        <taxon>Bacteria</taxon>
        <taxon>Bacillati</taxon>
        <taxon>Bacillota</taxon>
        <taxon>Bacilli</taxon>
        <taxon>Lactobacillales</taxon>
        <taxon>Lactobacillaceae</taxon>
        <taxon>Lacticaseibacillus</taxon>
    </lineage>
</organism>
<feature type="domain" description="GW" evidence="9">
    <location>
        <begin position="351"/>
        <end position="434"/>
    </location>
</feature>
<dbReference type="PRINTS" id="PR01002">
    <property type="entry name" value="FLGFLGJ"/>
</dbReference>
<dbReference type="PATRIC" id="fig|1423810.4.peg.94"/>
<evidence type="ECO:0000256" key="4">
    <source>
        <dbReference type="ARBA" id="ARBA00022729"/>
    </source>
</evidence>
<feature type="domain" description="GW" evidence="9">
    <location>
        <begin position="443"/>
        <end position="526"/>
    </location>
</feature>